<dbReference type="EMBL" id="UGHH01000002">
    <property type="protein sequence ID" value="STO64577.1"/>
    <property type="molecule type" value="Genomic_DNA"/>
</dbReference>
<dbReference type="Proteomes" id="UP000254867">
    <property type="component" value="Unassembled WGS sequence"/>
</dbReference>
<organism evidence="3 4">
    <name type="scientific">Haemophilus parahaemolyticus</name>
    <dbReference type="NCBI Taxonomy" id="735"/>
    <lineage>
        <taxon>Bacteria</taxon>
        <taxon>Pseudomonadati</taxon>
        <taxon>Pseudomonadota</taxon>
        <taxon>Gammaproteobacteria</taxon>
        <taxon>Pasteurellales</taxon>
        <taxon>Pasteurellaceae</taxon>
        <taxon>Haemophilus</taxon>
    </lineage>
</organism>
<dbReference type="InterPro" id="IPR011010">
    <property type="entry name" value="DNA_brk_join_enz"/>
</dbReference>
<keyword evidence="2" id="KW-0229">DNA integration</keyword>
<proteinExistence type="inferred from homology"/>
<evidence type="ECO:0000313" key="4">
    <source>
        <dbReference type="Proteomes" id="UP000254867"/>
    </source>
</evidence>
<dbReference type="RefSeq" id="WP_147280946.1">
    <property type="nucleotide sequence ID" value="NZ_UGHH01000002.1"/>
</dbReference>
<protein>
    <submittedName>
        <fullName evidence="3">CP4-57 prophage integrase</fullName>
    </submittedName>
</protein>
<evidence type="ECO:0000256" key="1">
    <source>
        <dbReference type="ARBA" id="ARBA00008857"/>
    </source>
</evidence>
<dbReference type="GO" id="GO:0015074">
    <property type="term" value="P:DNA integration"/>
    <property type="evidence" value="ECO:0007669"/>
    <property type="project" value="UniProtKB-KW"/>
</dbReference>
<dbReference type="GO" id="GO:0003677">
    <property type="term" value="F:DNA binding"/>
    <property type="evidence" value="ECO:0007669"/>
    <property type="project" value="InterPro"/>
</dbReference>
<sequence>MSSETVNRVLNRNGYKDILTAHGIRSIVRTYLAKQNVERNTAEAVLSHKIKDRLERTYNRSDYFEERIPVCKCGRITLPNVAGVALYSF</sequence>
<dbReference type="InterPro" id="IPR050808">
    <property type="entry name" value="Phage_Integrase"/>
</dbReference>
<dbReference type="PANTHER" id="PTHR30629:SF2">
    <property type="entry name" value="PROPHAGE INTEGRASE INTS-RELATED"/>
    <property type="match status" value="1"/>
</dbReference>
<evidence type="ECO:0000256" key="2">
    <source>
        <dbReference type="ARBA" id="ARBA00022908"/>
    </source>
</evidence>
<comment type="similarity">
    <text evidence="1">Belongs to the 'phage' integrase family.</text>
</comment>
<dbReference type="SUPFAM" id="SSF56349">
    <property type="entry name" value="DNA breaking-rejoining enzymes"/>
    <property type="match status" value="1"/>
</dbReference>
<gene>
    <name evidence="3" type="primary">intA_3</name>
    <name evidence="3" type="ORF">NCTC10794_01645</name>
</gene>
<name>A0A377I3M6_HAEPH</name>
<reference evidence="3 4" key="1">
    <citation type="submission" date="2018-06" db="EMBL/GenBank/DDBJ databases">
        <authorList>
            <consortium name="Pathogen Informatics"/>
            <person name="Doyle S."/>
        </authorList>
    </citation>
    <scope>NUCLEOTIDE SEQUENCE [LARGE SCALE GENOMIC DNA]</scope>
    <source>
        <strain evidence="3 4">NCTC10794</strain>
    </source>
</reference>
<dbReference type="PANTHER" id="PTHR30629">
    <property type="entry name" value="PROPHAGE INTEGRASE"/>
    <property type="match status" value="1"/>
</dbReference>
<dbReference type="AlphaFoldDB" id="A0A377I3M6"/>
<evidence type="ECO:0000313" key="3">
    <source>
        <dbReference type="EMBL" id="STO64577.1"/>
    </source>
</evidence>
<accession>A0A377I3M6</accession>